<dbReference type="Proteomes" id="UP000774617">
    <property type="component" value="Unassembled WGS sequence"/>
</dbReference>
<keyword evidence="3" id="KW-1185">Reference proteome</keyword>
<name>A0ABQ8GAU3_9PEZI</name>
<evidence type="ECO:0000256" key="1">
    <source>
        <dbReference type="SAM" id="MobiDB-lite"/>
    </source>
</evidence>
<protein>
    <submittedName>
        <fullName evidence="2">Uncharacterized protein</fullName>
    </submittedName>
</protein>
<feature type="compositionally biased region" description="Polar residues" evidence="1">
    <location>
        <begin position="1"/>
        <end position="11"/>
    </location>
</feature>
<proteinExistence type="predicted"/>
<reference evidence="2 3" key="1">
    <citation type="journal article" date="2021" name="Nat. Commun.">
        <title>Genetic determinants of endophytism in the Arabidopsis root mycobiome.</title>
        <authorList>
            <person name="Mesny F."/>
            <person name="Miyauchi S."/>
            <person name="Thiergart T."/>
            <person name="Pickel B."/>
            <person name="Atanasova L."/>
            <person name="Karlsson M."/>
            <person name="Huettel B."/>
            <person name="Barry K.W."/>
            <person name="Haridas S."/>
            <person name="Chen C."/>
            <person name="Bauer D."/>
            <person name="Andreopoulos W."/>
            <person name="Pangilinan J."/>
            <person name="LaButti K."/>
            <person name="Riley R."/>
            <person name="Lipzen A."/>
            <person name="Clum A."/>
            <person name="Drula E."/>
            <person name="Henrissat B."/>
            <person name="Kohler A."/>
            <person name="Grigoriev I.V."/>
            <person name="Martin F.M."/>
            <person name="Hacquard S."/>
        </authorList>
    </citation>
    <scope>NUCLEOTIDE SEQUENCE [LARGE SCALE GENOMIC DNA]</scope>
    <source>
        <strain evidence="2 3">MPI-SDFR-AT-0080</strain>
    </source>
</reference>
<feature type="compositionally biased region" description="Polar residues" evidence="1">
    <location>
        <begin position="79"/>
        <end position="99"/>
    </location>
</feature>
<feature type="region of interest" description="Disordered" evidence="1">
    <location>
        <begin position="47"/>
        <end position="110"/>
    </location>
</feature>
<organism evidence="2 3">
    <name type="scientific">Macrophomina phaseolina</name>
    <dbReference type="NCBI Taxonomy" id="35725"/>
    <lineage>
        <taxon>Eukaryota</taxon>
        <taxon>Fungi</taxon>
        <taxon>Dikarya</taxon>
        <taxon>Ascomycota</taxon>
        <taxon>Pezizomycotina</taxon>
        <taxon>Dothideomycetes</taxon>
        <taxon>Dothideomycetes incertae sedis</taxon>
        <taxon>Botryosphaeriales</taxon>
        <taxon>Botryosphaeriaceae</taxon>
        <taxon>Macrophomina</taxon>
    </lineage>
</organism>
<feature type="compositionally biased region" description="Low complexity" evidence="1">
    <location>
        <begin position="18"/>
        <end position="33"/>
    </location>
</feature>
<evidence type="ECO:0000313" key="2">
    <source>
        <dbReference type="EMBL" id="KAH7050231.1"/>
    </source>
</evidence>
<comment type="caution">
    <text evidence="2">The sequence shown here is derived from an EMBL/GenBank/DDBJ whole genome shotgun (WGS) entry which is preliminary data.</text>
</comment>
<sequence length="147" mass="15772">MDSTSTRQQRPSFPATGASQVSSASQSSSSLSTLATPSAFAIPGAVLQQSQSHSAVPMPPSSPVQQGHLFGSLHPENMTAAQVAQSQRPQPPATRSTSWEYRPNRDDAGRTAQETMSYLNEYNLVAEAAKRAQMAVLMRDMEGMEMS</sequence>
<evidence type="ECO:0000313" key="3">
    <source>
        <dbReference type="Proteomes" id="UP000774617"/>
    </source>
</evidence>
<accession>A0ABQ8GAU3</accession>
<dbReference type="EMBL" id="JAGTJR010000013">
    <property type="protein sequence ID" value="KAH7050231.1"/>
    <property type="molecule type" value="Genomic_DNA"/>
</dbReference>
<gene>
    <name evidence="2" type="ORF">B0J12DRAFT_90076</name>
</gene>
<feature type="region of interest" description="Disordered" evidence="1">
    <location>
        <begin position="1"/>
        <end position="33"/>
    </location>
</feature>